<evidence type="ECO:0000256" key="2">
    <source>
        <dbReference type="ARBA" id="ARBA00022692"/>
    </source>
</evidence>
<dbReference type="Gene3D" id="1.20.58.340">
    <property type="entry name" value="Magnesium transport protein CorA, transmembrane region"/>
    <property type="match status" value="1"/>
</dbReference>
<accession>A0AAN6DUJ0</accession>
<feature type="region of interest" description="Disordered" evidence="5">
    <location>
        <begin position="67"/>
        <end position="86"/>
    </location>
</feature>
<dbReference type="SUPFAM" id="SSF144083">
    <property type="entry name" value="Magnesium transport protein CorA, transmembrane region"/>
    <property type="match status" value="1"/>
</dbReference>
<comment type="caution">
    <text evidence="7">The sequence shown here is derived from an EMBL/GenBank/DDBJ whole genome shotgun (WGS) entry which is preliminary data.</text>
</comment>
<keyword evidence="3 6" id="KW-1133">Transmembrane helix</keyword>
<dbReference type="EMBL" id="MU404356">
    <property type="protein sequence ID" value="KAI1611748.1"/>
    <property type="molecule type" value="Genomic_DNA"/>
</dbReference>
<dbReference type="AlphaFoldDB" id="A0AAN6DUJ0"/>
<evidence type="ECO:0000256" key="5">
    <source>
        <dbReference type="SAM" id="MobiDB-lite"/>
    </source>
</evidence>
<dbReference type="GO" id="GO:0016020">
    <property type="term" value="C:membrane"/>
    <property type="evidence" value="ECO:0007669"/>
    <property type="project" value="UniProtKB-SubCell"/>
</dbReference>
<evidence type="ECO:0000256" key="4">
    <source>
        <dbReference type="ARBA" id="ARBA00023136"/>
    </source>
</evidence>
<dbReference type="InterPro" id="IPR045863">
    <property type="entry name" value="CorA_TM1_TM2"/>
</dbReference>
<organism evidence="7 8">
    <name type="scientific">Exophiala viscosa</name>
    <dbReference type="NCBI Taxonomy" id="2486360"/>
    <lineage>
        <taxon>Eukaryota</taxon>
        <taxon>Fungi</taxon>
        <taxon>Dikarya</taxon>
        <taxon>Ascomycota</taxon>
        <taxon>Pezizomycotina</taxon>
        <taxon>Eurotiomycetes</taxon>
        <taxon>Chaetothyriomycetidae</taxon>
        <taxon>Chaetothyriales</taxon>
        <taxon>Herpotrichiellaceae</taxon>
        <taxon>Exophiala</taxon>
    </lineage>
</organism>
<evidence type="ECO:0000313" key="8">
    <source>
        <dbReference type="Proteomes" id="UP001203852"/>
    </source>
</evidence>
<evidence type="ECO:0000256" key="3">
    <source>
        <dbReference type="ARBA" id="ARBA00022989"/>
    </source>
</evidence>
<name>A0AAN6DUJ0_9EURO</name>
<evidence type="ECO:0000313" key="7">
    <source>
        <dbReference type="EMBL" id="KAI1611748.1"/>
    </source>
</evidence>
<feature type="transmembrane region" description="Helical" evidence="6">
    <location>
        <begin position="466"/>
        <end position="487"/>
    </location>
</feature>
<reference evidence="7" key="1">
    <citation type="journal article" date="2022" name="bioRxiv">
        <title>Deciphering the potential niche of two novel black yeast fungi from a biological soil crust based on their genomes, phenotypes, and melanin regulation.</title>
        <authorList>
            <consortium name="DOE Joint Genome Institute"/>
            <person name="Carr E.C."/>
            <person name="Barton Q."/>
            <person name="Grambo S."/>
            <person name="Sullivan M."/>
            <person name="Renfro C.M."/>
            <person name="Kuo A."/>
            <person name="Pangilinan J."/>
            <person name="Lipzen A."/>
            <person name="Keymanesh K."/>
            <person name="Savage E."/>
            <person name="Barry K."/>
            <person name="Grigoriev I.V."/>
            <person name="Riekhof W.R."/>
            <person name="Harris S.S."/>
        </authorList>
    </citation>
    <scope>NUCLEOTIDE SEQUENCE</scope>
    <source>
        <strain evidence="7">JF 03-4F</strain>
    </source>
</reference>
<evidence type="ECO:0000256" key="1">
    <source>
        <dbReference type="ARBA" id="ARBA00004141"/>
    </source>
</evidence>
<gene>
    <name evidence="7" type="ORF">EDD36DRAFT_299969</name>
</gene>
<keyword evidence="4 6" id="KW-0472">Membrane</keyword>
<keyword evidence="2 6" id="KW-0812">Transmembrane</keyword>
<keyword evidence="8" id="KW-1185">Reference proteome</keyword>
<feature type="region of interest" description="Disordered" evidence="5">
    <location>
        <begin position="549"/>
        <end position="571"/>
    </location>
</feature>
<sequence length="571" mass="65216">MSLEKSRPYMESLSRLRDRFPYLYFLEKARREWKDNAESCKATVLELHGDHFLRRDVGNARELKDHLEARSRPDQPQEKKTGQGASSCRHRIYIVQDLSNAFLETLGSHFQVDPYVFASQAWVSHWSSHRSDFGMPQRLPSLHSRTTHSTLRYYELNNLHDETETGRSHSTDSKYKLMSNLLRRVEKQSGVDRSEPPVFFVRRNVSSWVRRDGNDWDVVILTEPPIRFENEHHKSEPYRHGYPDFVPWSAAAAVAQSPPMTAMSMLEAIATYWTNVASPDEIEALRADPSKARDLLETICSSHWMVMFDYMWTKLNDSEMGLKEITDHHGWPEDKSKLIKNVKKTLMQGIAWKRRLNWICGEMDASLKNLGVHPGASASPLTGTDEHVDFRYMRSQFEMLKSEYRQFSEYLASILEVFQGETALEEAKMSTKIGSASEALTRLSVQLAEKSYEEGRRSAEFAQISVILTAVGIVFIPLTYTASIFSMANDYGPNGGRFWVYWAVAAPLATVSILLFALVSRTQSLYNSLAWALFGPHAKKETGVNEAIPHENISPSHGASAVQVRNDQEHK</sequence>
<feature type="transmembrane region" description="Helical" evidence="6">
    <location>
        <begin position="499"/>
        <end position="519"/>
    </location>
</feature>
<comment type="subcellular location">
    <subcellularLocation>
        <location evidence="1">Membrane</location>
        <topology evidence="1">Multi-pass membrane protein</topology>
    </subcellularLocation>
</comment>
<feature type="compositionally biased region" description="Basic and acidic residues" evidence="5">
    <location>
        <begin position="67"/>
        <end position="81"/>
    </location>
</feature>
<proteinExistence type="predicted"/>
<evidence type="ECO:0000256" key="6">
    <source>
        <dbReference type="SAM" id="Phobius"/>
    </source>
</evidence>
<protein>
    <submittedName>
        <fullName evidence="7">Uncharacterized protein</fullName>
    </submittedName>
</protein>
<dbReference type="Proteomes" id="UP001203852">
    <property type="component" value="Unassembled WGS sequence"/>
</dbReference>